<evidence type="ECO:0000313" key="2">
    <source>
        <dbReference type="Proteomes" id="UP000094056"/>
    </source>
</evidence>
<dbReference type="Proteomes" id="UP000094056">
    <property type="component" value="Unassembled WGS sequence"/>
</dbReference>
<keyword evidence="1" id="KW-0808">Transferase</keyword>
<name>A0A1E3X1X0_9BACT</name>
<dbReference type="Pfam" id="PF13489">
    <property type="entry name" value="Methyltransf_23"/>
    <property type="match status" value="1"/>
</dbReference>
<accession>A0A1E3X1X0</accession>
<dbReference type="AlphaFoldDB" id="A0A1E3X1X0"/>
<proteinExistence type="predicted"/>
<protein>
    <submittedName>
        <fullName evidence="1">Trans-aconitate 2-methyltransferase</fullName>
        <ecNumber evidence="1">2.1.1.144</ecNumber>
    </submittedName>
</protein>
<keyword evidence="1" id="KW-0489">Methyltransferase</keyword>
<sequence length="217" mass="25398">MTEQVLNRHYKSLAERYNDFLYYSPKFVRTLTSKMIEKLELHNTDTLVDLGCGTGMYSLDIIKQVQLRKVIAVDPYLEMLKLIPGTANIHTAISDALSFSKRPGIYDKILIKEAVHHIPEREELFNCLFNRLRKGGILLLVHVPPEVKYPLFQKALDRCKEWHADPDELFGTTGKHRFSSRTRFHRLRSFYSEAKIFHDGKKLLYVGIIISRRTRNY</sequence>
<dbReference type="CDD" id="cd02440">
    <property type="entry name" value="AdoMet_MTases"/>
    <property type="match status" value="1"/>
</dbReference>
<organism evidence="1 2">
    <name type="scientific">Candidatus Scalindua rubra</name>
    <dbReference type="NCBI Taxonomy" id="1872076"/>
    <lineage>
        <taxon>Bacteria</taxon>
        <taxon>Pseudomonadati</taxon>
        <taxon>Planctomycetota</taxon>
        <taxon>Candidatus Brocadiia</taxon>
        <taxon>Candidatus Brocadiales</taxon>
        <taxon>Candidatus Scalinduaceae</taxon>
        <taxon>Candidatus Scalindua</taxon>
    </lineage>
</organism>
<dbReference type="PANTHER" id="PTHR43861">
    <property type="entry name" value="TRANS-ACONITATE 2-METHYLTRANSFERASE-RELATED"/>
    <property type="match status" value="1"/>
</dbReference>
<reference evidence="1 2" key="1">
    <citation type="submission" date="2016-07" db="EMBL/GenBank/DDBJ databases">
        <title>Draft genome of Scalindua rubra, obtained from a brine-seawater interface in the Red Sea, sheds light on salt adaptation in anammox bacteria.</title>
        <authorList>
            <person name="Speth D.R."/>
            <person name="Lagkouvardos I."/>
            <person name="Wang Y."/>
            <person name="Qian P.-Y."/>
            <person name="Dutilh B.E."/>
            <person name="Jetten M.S."/>
        </authorList>
    </citation>
    <scope>NUCLEOTIDE SEQUENCE [LARGE SCALE GENOMIC DNA]</scope>
    <source>
        <strain evidence="1">BSI-1</strain>
    </source>
</reference>
<dbReference type="InterPro" id="IPR029063">
    <property type="entry name" value="SAM-dependent_MTases_sf"/>
</dbReference>
<dbReference type="EMBL" id="MAYW01000422">
    <property type="protein sequence ID" value="ODS29661.1"/>
    <property type="molecule type" value="Genomic_DNA"/>
</dbReference>
<dbReference type="GO" id="GO:0032259">
    <property type="term" value="P:methylation"/>
    <property type="evidence" value="ECO:0007669"/>
    <property type="project" value="UniProtKB-KW"/>
</dbReference>
<dbReference type="Gene3D" id="3.40.50.150">
    <property type="entry name" value="Vaccinia Virus protein VP39"/>
    <property type="match status" value="1"/>
</dbReference>
<dbReference type="EC" id="2.1.1.144" evidence="1"/>
<comment type="caution">
    <text evidence="1">The sequence shown here is derived from an EMBL/GenBank/DDBJ whole genome shotgun (WGS) entry which is preliminary data.</text>
</comment>
<evidence type="ECO:0000313" key="1">
    <source>
        <dbReference type="EMBL" id="ODS29661.1"/>
    </source>
</evidence>
<gene>
    <name evidence="1" type="primary">tam_2</name>
    <name evidence="1" type="ORF">SCARUB_05241</name>
</gene>
<dbReference type="SUPFAM" id="SSF53335">
    <property type="entry name" value="S-adenosyl-L-methionine-dependent methyltransferases"/>
    <property type="match status" value="1"/>
</dbReference>
<dbReference type="GO" id="GO:0030798">
    <property type="term" value="F:trans-aconitate 2-methyltransferase activity"/>
    <property type="evidence" value="ECO:0007669"/>
    <property type="project" value="UniProtKB-EC"/>
</dbReference>